<gene>
    <name evidence="10" type="ORF">ACM44_03040</name>
</gene>
<keyword evidence="11" id="KW-1185">Reference proteome</keyword>
<evidence type="ECO:0000256" key="4">
    <source>
        <dbReference type="ARBA" id="ARBA00022692"/>
    </source>
</evidence>
<dbReference type="STRING" id="1304281.ACM44_03040"/>
<evidence type="ECO:0000256" key="5">
    <source>
        <dbReference type="ARBA" id="ARBA00022729"/>
    </source>
</evidence>
<dbReference type="AlphaFoldDB" id="A0A0J7J0P2"/>
<dbReference type="Gene3D" id="2.40.170.20">
    <property type="entry name" value="TonB-dependent receptor, beta-barrel domain"/>
    <property type="match status" value="1"/>
</dbReference>
<evidence type="ECO:0000256" key="3">
    <source>
        <dbReference type="ARBA" id="ARBA00022452"/>
    </source>
</evidence>
<keyword evidence="4" id="KW-0812">Transmembrane</keyword>
<dbReference type="Proteomes" id="UP000035900">
    <property type="component" value="Unassembled WGS sequence"/>
</dbReference>
<keyword evidence="2" id="KW-0813">Transport</keyword>
<dbReference type="Gene3D" id="2.170.130.10">
    <property type="entry name" value="TonB-dependent receptor, plug domain"/>
    <property type="match status" value="1"/>
</dbReference>
<dbReference type="GO" id="GO:0009279">
    <property type="term" value="C:cell outer membrane"/>
    <property type="evidence" value="ECO:0007669"/>
    <property type="project" value="UniProtKB-SubCell"/>
</dbReference>
<dbReference type="GO" id="GO:0015344">
    <property type="term" value="F:siderophore uptake transmembrane transporter activity"/>
    <property type="evidence" value="ECO:0007669"/>
    <property type="project" value="TreeGrafter"/>
</dbReference>
<feature type="chain" id="PRO_5005289421" evidence="8">
    <location>
        <begin position="20"/>
        <end position="663"/>
    </location>
</feature>
<name>A0A0J7J0P2_9FLAO</name>
<evidence type="ECO:0000256" key="8">
    <source>
        <dbReference type="SAM" id="SignalP"/>
    </source>
</evidence>
<evidence type="ECO:0000259" key="9">
    <source>
        <dbReference type="Pfam" id="PF07715"/>
    </source>
</evidence>
<dbReference type="InterPro" id="IPR039426">
    <property type="entry name" value="TonB-dep_rcpt-like"/>
</dbReference>
<organism evidence="10 11">
    <name type="scientific">Chryseobacterium koreense CCUG 49689</name>
    <dbReference type="NCBI Taxonomy" id="1304281"/>
    <lineage>
        <taxon>Bacteria</taxon>
        <taxon>Pseudomonadati</taxon>
        <taxon>Bacteroidota</taxon>
        <taxon>Flavobacteriia</taxon>
        <taxon>Flavobacteriales</taxon>
        <taxon>Weeksellaceae</taxon>
        <taxon>Chryseobacterium group</taxon>
        <taxon>Chryseobacterium</taxon>
    </lineage>
</organism>
<dbReference type="GO" id="GO:0044718">
    <property type="term" value="P:siderophore transmembrane transport"/>
    <property type="evidence" value="ECO:0007669"/>
    <property type="project" value="TreeGrafter"/>
</dbReference>
<dbReference type="RefSeq" id="WP_048498636.1">
    <property type="nucleotide sequence ID" value="NZ_LFNG01000004.1"/>
</dbReference>
<dbReference type="OrthoDB" id="9759247at2"/>
<keyword evidence="10" id="KW-0675">Receptor</keyword>
<accession>A0A0J7J0P2</accession>
<feature type="domain" description="TonB-dependent receptor plug" evidence="9">
    <location>
        <begin position="33"/>
        <end position="135"/>
    </location>
</feature>
<dbReference type="InterPro" id="IPR036942">
    <property type="entry name" value="Beta-barrel_TonB_sf"/>
</dbReference>
<protein>
    <submittedName>
        <fullName evidence="10">TonB-dependent receptor</fullName>
    </submittedName>
</protein>
<dbReference type="InterPro" id="IPR012910">
    <property type="entry name" value="Plug_dom"/>
</dbReference>
<proteinExistence type="predicted"/>
<dbReference type="EMBL" id="LFNG01000004">
    <property type="protein sequence ID" value="KMQ72013.1"/>
    <property type="molecule type" value="Genomic_DNA"/>
</dbReference>
<keyword evidence="5 8" id="KW-0732">Signal</keyword>
<comment type="subcellular location">
    <subcellularLocation>
        <location evidence="1">Cell outer membrane</location>
        <topology evidence="1">Multi-pass membrane protein</topology>
    </subcellularLocation>
</comment>
<dbReference type="PANTHER" id="PTHR30069:SF29">
    <property type="entry name" value="HEMOGLOBIN AND HEMOGLOBIN-HAPTOGLOBIN-BINDING PROTEIN 1-RELATED"/>
    <property type="match status" value="1"/>
</dbReference>
<dbReference type="PATRIC" id="fig|1304281.5.peg.657"/>
<sequence length="663" mass="75755">MKKTITLFFLIVSCLNFSAQETQHDSLKHSNIQEVIVIGTKEISQKQAKPLSSVDEYLEQSSNINMLKRGAYAWEPLINNMPTERTLVTIDGMRIFGACTDKMDPVTSYVEVSNLSKAEISSGQGGSAHGSTIGGSIDLVREKSSWGDERFRVGINSGFESVNNQKIFGAATSYRNSKYYVDLNFMNRDADNYKAGNGQEIPFSQFRKFNISGISGVKIGENKLIEASVIYDKASDVGYPALPMDVSLAEALIGSLKFQILTNDFFIKDWETKLYFNNITHRMDDTKRPEVPIHMDMPGWSKTAGYYSKFRSDFERHHLSLNLNGYYNQSIAEMTMYPTNPAESPMFMYTWPDVKTLYQGIFFEDHFQMDDFMEMKFTASAGYHSNRIDNEFALNSMRIFYPDMDQQKSRVLKNFSANFSRNQFGFEYGIGVGYGDRAPSVSEGYGFYLFNSFENYDYIGNPCLKNENSLEGNAYISLKKTDFFAKISSSYFHISNYIVGKIHPDFIPMTIGAKGVKVYSALDYATIFNVSLDAEIRILPELKWNSQVVYSRGRDFEEVNLPFISPFSYFSKLRFEKSRFNAEVSVKGNLKHSDYSEVYGEKPVADFILFNANLGYRFDFGRSKIFTKVGAENLLNRNYTTYADWNNIPRPGRNFFVNVNYSF</sequence>
<evidence type="ECO:0000256" key="1">
    <source>
        <dbReference type="ARBA" id="ARBA00004571"/>
    </source>
</evidence>
<keyword evidence="3" id="KW-1134">Transmembrane beta strand</keyword>
<keyword evidence="6" id="KW-0472">Membrane</keyword>
<keyword evidence="7" id="KW-0998">Cell outer membrane</keyword>
<dbReference type="Pfam" id="PF07715">
    <property type="entry name" value="Plug"/>
    <property type="match status" value="1"/>
</dbReference>
<evidence type="ECO:0000313" key="10">
    <source>
        <dbReference type="EMBL" id="KMQ72013.1"/>
    </source>
</evidence>
<reference evidence="10 11" key="1">
    <citation type="journal article" date="2004" name="Int. J. Syst. Evol. Microbiol.">
        <title>Kaistella koreensis gen. nov., sp. nov., a novel member of the Chryseobacterium-Bergeyella-Riemerella branch.</title>
        <authorList>
            <person name="Kim M.K."/>
            <person name="Im W.T."/>
            <person name="Shin Y.K."/>
            <person name="Lim J.H."/>
            <person name="Kim S.H."/>
            <person name="Lee B.C."/>
            <person name="Park M.Y."/>
            <person name="Lee K.Y."/>
            <person name="Lee S.T."/>
        </authorList>
    </citation>
    <scope>NUCLEOTIDE SEQUENCE [LARGE SCALE GENOMIC DNA]</scope>
    <source>
        <strain evidence="10 11">CCUG 49689</strain>
    </source>
</reference>
<dbReference type="SUPFAM" id="SSF56935">
    <property type="entry name" value="Porins"/>
    <property type="match status" value="1"/>
</dbReference>
<feature type="signal peptide" evidence="8">
    <location>
        <begin position="1"/>
        <end position="19"/>
    </location>
</feature>
<evidence type="ECO:0000313" key="11">
    <source>
        <dbReference type="Proteomes" id="UP000035900"/>
    </source>
</evidence>
<comment type="caution">
    <text evidence="10">The sequence shown here is derived from an EMBL/GenBank/DDBJ whole genome shotgun (WGS) entry which is preliminary data.</text>
</comment>
<dbReference type="InterPro" id="IPR037066">
    <property type="entry name" value="Plug_dom_sf"/>
</dbReference>
<dbReference type="PANTHER" id="PTHR30069">
    <property type="entry name" value="TONB-DEPENDENT OUTER MEMBRANE RECEPTOR"/>
    <property type="match status" value="1"/>
</dbReference>
<evidence type="ECO:0000256" key="2">
    <source>
        <dbReference type="ARBA" id="ARBA00022448"/>
    </source>
</evidence>
<evidence type="ECO:0000256" key="7">
    <source>
        <dbReference type="ARBA" id="ARBA00023237"/>
    </source>
</evidence>
<evidence type="ECO:0000256" key="6">
    <source>
        <dbReference type="ARBA" id="ARBA00023136"/>
    </source>
</evidence>